<reference evidence="11 12" key="1">
    <citation type="journal article" date="2020" name="ISME J.">
        <title>Comparative genomics reveals insights into cyanobacterial evolution and habitat adaptation.</title>
        <authorList>
            <person name="Chen M.Y."/>
            <person name="Teng W.K."/>
            <person name="Zhao L."/>
            <person name="Hu C.X."/>
            <person name="Zhou Y.K."/>
            <person name="Han B.P."/>
            <person name="Song L.R."/>
            <person name="Shu W.S."/>
        </authorList>
    </citation>
    <scope>NUCLEOTIDE SEQUENCE [LARGE SCALE GENOMIC DNA]</scope>
    <source>
        <strain evidence="11 12">FACHB-130</strain>
    </source>
</reference>
<feature type="domain" description="PAS" evidence="9">
    <location>
        <begin position="1054"/>
        <end position="1129"/>
    </location>
</feature>
<dbReference type="InterPro" id="IPR005467">
    <property type="entry name" value="His_kinase_dom"/>
</dbReference>
<dbReference type="PANTHER" id="PTHR43304:SF1">
    <property type="entry name" value="PAC DOMAIN-CONTAINING PROTEIN"/>
    <property type="match status" value="1"/>
</dbReference>
<evidence type="ECO:0000256" key="4">
    <source>
        <dbReference type="ARBA" id="ARBA00022679"/>
    </source>
</evidence>
<feature type="domain" description="PAC" evidence="10">
    <location>
        <begin position="612"/>
        <end position="664"/>
    </location>
</feature>
<keyword evidence="6" id="KW-0175">Coiled coil</keyword>
<dbReference type="Pfam" id="PF08447">
    <property type="entry name" value="PAS_3"/>
    <property type="match status" value="6"/>
</dbReference>
<feature type="domain" description="PAC" evidence="10">
    <location>
        <begin position="356"/>
        <end position="407"/>
    </location>
</feature>
<dbReference type="SUPFAM" id="SSF55874">
    <property type="entry name" value="ATPase domain of HSP90 chaperone/DNA topoisomerase II/histidine kinase"/>
    <property type="match status" value="1"/>
</dbReference>
<keyword evidence="4" id="KW-0808">Transferase</keyword>
<dbReference type="SMART" id="SM00086">
    <property type="entry name" value="PAC"/>
    <property type="match status" value="10"/>
</dbReference>
<dbReference type="Proteomes" id="UP000603457">
    <property type="component" value="Unassembled WGS sequence"/>
</dbReference>
<dbReference type="Gene3D" id="3.30.565.10">
    <property type="entry name" value="Histidine kinase-like ATPase, C-terminal domain"/>
    <property type="match status" value="1"/>
</dbReference>
<dbReference type="Gene3D" id="3.30.450.20">
    <property type="entry name" value="PAS domain"/>
    <property type="match status" value="10"/>
</dbReference>
<feature type="domain" description="PAC" evidence="10">
    <location>
        <begin position="1257"/>
        <end position="1312"/>
    </location>
</feature>
<feature type="domain" description="PAC" evidence="10">
    <location>
        <begin position="747"/>
        <end position="799"/>
    </location>
</feature>
<dbReference type="InterPro" id="IPR001610">
    <property type="entry name" value="PAC"/>
</dbReference>
<feature type="domain" description="PAS" evidence="9">
    <location>
        <begin position="147"/>
        <end position="224"/>
    </location>
</feature>
<dbReference type="CDD" id="cd00130">
    <property type="entry name" value="PAS"/>
    <property type="match status" value="8"/>
</dbReference>
<dbReference type="EMBL" id="JACJTB010000032">
    <property type="protein sequence ID" value="MBD2596781.1"/>
    <property type="molecule type" value="Genomic_DNA"/>
</dbReference>
<feature type="domain" description="PAC" evidence="10">
    <location>
        <begin position="1386"/>
        <end position="1437"/>
    </location>
</feature>
<keyword evidence="7" id="KW-0472">Membrane</keyword>
<dbReference type="Pfam" id="PF07568">
    <property type="entry name" value="HisKA_2"/>
    <property type="match status" value="1"/>
</dbReference>
<keyword evidence="5" id="KW-0418">Kinase</keyword>
<evidence type="ECO:0000259" key="9">
    <source>
        <dbReference type="PROSITE" id="PS50112"/>
    </source>
</evidence>
<evidence type="ECO:0000256" key="3">
    <source>
        <dbReference type="ARBA" id="ARBA00022553"/>
    </source>
</evidence>
<feature type="transmembrane region" description="Helical" evidence="7">
    <location>
        <begin position="23"/>
        <end position="47"/>
    </location>
</feature>
<feature type="domain" description="PAC" evidence="10">
    <location>
        <begin position="1001"/>
        <end position="1053"/>
    </location>
</feature>
<feature type="domain" description="PAS" evidence="9">
    <location>
        <begin position="926"/>
        <end position="998"/>
    </location>
</feature>
<organism evidence="11 12">
    <name type="scientific">Nostoc spongiaeforme FACHB-130</name>
    <dbReference type="NCBI Taxonomy" id="1357510"/>
    <lineage>
        <taxon>Bacteria</taxon>
        <taxon>Bacillati</taxon>
        <taxon>Cyanobacteriota</taxon>
        <taxon>Cyanophyceae</taxon>
        <taxon>Nostocales</taxon>
        <taxon>Nostocaceae</taxon>
        <taxon>Nostoc</taxon>
    </lineage>
</organism>
<feature type="domain" description="PAC" evidence="10">
    <location>
        <begin position="223"/>
        <end position="275"/>
    </location>
</feature>
<dbReference type="Pfam" id="PF08448">
    <property type="entry name" value="PAS_4"/>
    <property type="match status" value="2"/>
</dbReference>
<comment type="catalytic activity">
    <reaction evidence="1">
        <text>ATP + protein L-histidine = ADP + protein N-phospho-L-histidine.</text>
        <dbReference type="EC" id="2.7.13.3"/>
    </reaction>
</comment>
<keyword evidence="7" id="KW-1133">Transmembrane helix</keyword>
<evidence type="ECO:0000313" key="12">
    <source>
        <dbReference type="Proteomes" id="UP000603457"/>
    </source>
</evidence>
<dbReference type="RefSeq" id="WP_190969495.1">
    <property type="nucleotide sequence ID" value="NZ_JACJTB010000032.1"/>
</dbReference>
<evidence type="ECO:0000256" key="6">
    <source>
        <dbReference type="SAM" id="Coils"/>
    </source>
</evidence>
<keyword evidence="7" id="KW-0812">Transmembrane</keyword>
<dbReference type="InterPro" id="IPR013656">
    <property type="entry name" value="PAS_4"/>
</dbReference>
<dbReference type="InterPro" id="IPR058544">
    <property type="entry name" value="ETR1_N"/>
</dbReference>
<dbReference type="SMART" id="SM00091">
    <property type="entry name" value="PAS"/>
    <property type="match status" value="10"/>
</dbReference>
<feature type="domain" description="Histidine kinase" evidence="8">
    <location>
        <begin position="1448"/>
        <end position="1642"/>
    </location>
</feature>
<feature type="domain" description="PAS" evidence="9">
    <location>
        <begin position="1331"/>
        <end position="1354"/>
    </location>
</feature>
<dbReference type="PROSITE" id="PS50109">
    <property type="entry name" value="HIS_KIN"/>
    <property type="match status" value="1"/>
</dbReference>
<protein>
    <recommendedName>
        <fullName evidence="2">histidine kinase</fullName>
        <ecNumber evidence="2">2.7.13.3</ecNumber>
    </recommendedName>
</protein>
<dbReference type="InterPro" id="IPR011495">
    <property type="entry name" value="Sig_transdc_His_kin_sub2_dim/P"/>
</dbReference>
<dbReference type="PROSITE" id="PS50112">
    <property type="entry name" value="PAS"/>
    <property type="match status" value="6"/>
</dbReference>
<feature type="coiled-coil region" evidence="6">
    <location>
        <begin position="655"/>
        <end position="682"/>
    </location>
</feature>
<dbReference type="InterPro" id="IPR052162">
    <property type="entry name" value="Sensor_kinase/Photoreceptor"/>
</dbReference>
<dbReference type="InterPro" id="IPR000700">
    <property type="entry name" value="PAS-assoc_C"/>
</dbReference>
<evidence type="ECO:0000259" key="10">
    <source>
        <dbReference type="PROSITE" id="PS50113"/>
    </source>
</evidence>
<evidence type="ECO:0000259" key="8">
    <source>
        <dbReference type="PROSITE" id="PS50109"/>
    </source>
</evidence>
<dbReference type="Gene3D" id="2.10.70.100">
    <property type="match status" value="3"/>
</dbReference>
<dbReference type="InterPro" id="IPR036890">
    <property type="entry name" value="HATPase_C_sf"/>
</dbReference>
<feature type="transmembrane region" description="Helical" evidence="7">
    <location>
        <begin position="59"/>
        <end position="79"/>
    </location>
</feature>
<evidence type="ECO:0000256" key="5">
    <source>
        <dbReference type="ARBA" id="ARBA00022777"/>
    </source>
</evidence>
<feature type="domain" description="PAS" evidence="9">
    <location>
        <begin position="1185"/>
        <end position="1258"/>
    </location>
</feature>
<comment type="caution">
    <text evidence="11">The sequence shown here is derived from an EMBL/GenBank/DDBJ whole genome shotgun (WGS) entry which is preliminary data.</text>
</comment>
<name>A0ABR8G0N9_9NOSO</name>
<evidence type="ECO:0000313" key="11">
    <source>
        <dbReference type="EMBL" id="MBD2596781.1"/>
    </source>
</evidence>
<accession>A0ABR8G0N9</accession>
<keyword evidence="12" id="KW-1185">Reference proteome</keyword>
<sequence>MNIFIQIPLIPCNHSDAGQSMLLWLHIVSDSLIAIAYYSIPCTLLYFVRKRPDLPFNWIFLLFALLMLSCGTSHWIEIWTLWHPIYWLSGGMKAIAALVSLYTALELIRLMPQALTFPSPAQLEATNKELAREISERQKIEAALRCSEERWHLAVAGTSEAIWDWDIPTNQTYRSERWYEMLGYQHHELSNEDDEWSKRIHPNDYEQVIAAQTAYLLQQAPEYNVEYRLRRKDGSYGWFRSRAKAVWDEQGNPVRLVGSLGEITDRKQVELVLQEREAMLRRIGDNLPNGAIYKVIRELDGSDRFYYLSAGIENIMEVSAADALKDASLLYRQFIPEDIPRLYNAENESKQHLSIFDIQLRICTPSGKLKWCHFRSSPRRLEDGRIAWDGMVVDITEFKRTEEILRKNEALLEEAQRVARLGNWDYDLATGKISWSKGLFELFRRDSKLSPPSYEENLQLYHPEDREKLDQAVVRAISTGESYKLVMRATRTDNVEIYVEGIGYAEFNNYGEVVRLYGTAQDITERKQAEAALQASERRFRGIFNNSFQFIGLLSVDGTLLEANQTALDFAGIKPEDVINRPFWDTHWWTISPETQEQLKQAIASAAQGNFVRYEVDVLGANNQVATIDFSLRPLQDETGEVILLIPEGRDITERQAALRDRIQAEEKLRRSELQLNAAQHIAHVGSWEWNLGDEQQIWSTETFLIFGLYPIQPAPTQAEFLQMVHPDDRPVLQAHFLAAIVDSAPINVEYRIIRPDGSMRYLESKAEVAYDTKHQQVKLFGAILDITERKQAELEIIKSRDLLEAIYNESADALFLVDPETLLTIDCNHRAVELFAARCKADLIGIKGQTLHKRPLSSQEVAEILVKINQQGCWSQEIEYVTKQGNCFWGNIAVKQIRVAEQVMNLVRVTDISDRKLAEAALTISEEQQRLTLEYTRIGTWDWNLQTNEVIWNDNHCRLLGLDPETSTAQYQLWRDAVHPEDIEKVELSISQALADHTNFEAEYRVIFPNGEIRWLTGKGHGIYNTEGQPIRMLGVIIDISDRKLAEEKLKQAELQYRTLVEQIPGVVYTSPIAGSSEFAYISPQIQTLLNVPAQEWEAGLCNSWVNFVNPQDHPFVLQAVQTTLATGEPLNIEYRMMTQDNKVIWVQDQARLVLAPDGKTPILQGVAFNISDRKQAEQALQEKENFLRSIYDGVAQAIFVVDVVDNDFRYVGLNNAHEELTGLISDDVQGKTPEQLLPPTAAMKVRQHYQNCLNAGTTITYEECLPFKGQETWWFTSLTPLRDNNHRVYRIVGSCINITEQKRAQQMLELQAVITRNMAEGICLVRASDGIIVYANPKFEKMFGYDTDELTGLHISIINYAKDQAEAEAVNQAISTTVLQHGEASYEVHNVKKDGTPFWCSATTSMFEHPEYGQVFVAVHQDITEQKQVQEQLKASLKEKEVLLKEIHHRVKNNLGIVSSLLQMQCRRTQDTEATAILRDSQNRIASIALVHEKLYRSADLANIDFAQYIPDLTTHLFDSYNVTPNCIKLKIQVNNASLDIETAIPCGLIINELVSNALKYAFPHQSTGEIIVSLEQQDNSNLILIIQDNGVGLPQDFNPQHTKTLGIILVQGLVKQLRGTMEFNSQQGTEFKITFTKSRA</sequence>
<evidence type="ECO:0000256" key="1">
    <source>
        <dbReference type="ARBA" id="ARBA00000085"/>
    </source>
</evidence>
<dbReference type="InterPro" id="IPR000014">
    <property type="entry name" value="PAS"/>
</dbReference>
<dbReference type="PANTHER" id="PTHR43304">
    <property type="entry name" value="PHYTOCHROME-LIKE PROTEIN CPH1"/>
    <property type="match status" value="1"/>
</dbReference>
<dbReference type="Pfam" id="PF25487">
    <property type="entry name" value="ETR1_N"/>
    <property type="match status" value="1"/>
</dbReference>
<proteinExistence type="predicted"/>
<dbReference type="InterPro" id="IPR013655">
    <property type="entry name" value="PAS_fold_3"/>
</dbReference>
<dbReference type="NCBIfam" id="TIGR00229">
    <property type="entry name" value="sensory_box"/>
    <property type="match status" value="7"/>
</dbReference>
<feature type="domain" description="PAC" evidence="10">
    <location>
        <begin position="483"/>
        <end position="535"/>
    </location>
</feature>
<evidence type="ECO:0000256" key="7">
    <source>
        <dbReference type="SAM" id="Phobius"/>
    </source>
</evidence>
<feature type="domain" description="PAC" evidence="10">
    <location>
        <begin position="1132"/>
        <end position="1184"/>
    </location>
</feature>
<dbReference type="SMART" id="SM00387">
    <property type="entry name" value="HATPase_c"/>
    <property type="match status" value="1"/>
</dbReference>
<dbReference type="InterPro" id="IPR003594">
    <property type="entry name" value="HATPase_dom"/>
</dbReference>
<dbReference type="InterPro" id="IPR035965">
    <property type="entry name" value="PAS-like_dom_sf"/>
</dbReference>
<feature type="domain" description="PAS" evidence="9">
    <location>
        <begin position="536"/>
        <end position="610"/>
    </location>
</feature>
<keyword evidence="3" id="KW-0597">Phosphoprotein</keyword>
<gene>
    <name evidence="11" type="ORF">H6G74_20960</name>
</gene>
<dbReference type="Pfam" id="PF13426">
    <property type="entry name" value="PAS_9"/>
    <property type="match status" value="2"/>
</dbReference>
<evidence type="ECO:0000256" key="2">
    <source>
        <dbReference type="ARBA" id="ARBA00012438"/>
    </source>
</evidence>
<dbReference type="EC" id="2.7.13.3" evidence="2"/>
<dbReference type="SUPFAM" id="SSF55785">
    <property type="entry name" value="PYP-like sensor domain (PAS domain)"/>
    <property type="match status" value="10"/>
</dbReference>
<dbReference type="Pfam" id="PF02518">
    <property type="entry name" value="HATPase_c"/>
    <property type="match status" value="1"/>
</dbReference>
<dbReference type="PROSITE" id="PS50113">
    <property type="entry name" value="PAC"/>
    <property type="match status" value="9"/>
</dbReference>